<protein>
    <submittedName>
        <fullName evidence="3">Bah domain-containing protein</fullName>
    </submittedName>
</protein>
<evidence type="ECO:0000256" key="1">
    <source>
        <dbReference type="SAM" id="MobiDB-lite"/>
    </source>
</evidence>
<dbReference type="Proteomes" id="UP000016923">
    <property type="component" value="Unassembled WGS sequence"/>
</dbReference>
<dbReference type="PROSITE" id="PS51038">
    <property type="entry name" value="BAH"/>
    <property type="match status" value="1"/>
</dbReference>
<sequence length="539" mass="58587">MAQASSSATKRPRRDTSADDNRAECPFSVRIVGPREKELKTKSKKRRKRGHNSSGTGSHLDDDDLGSRKILNQCAPFAPKGAFDTHSTMDVHYVVEPAKQWADMTRYNSFVLNNVKYYCEGFIYVANESSIERQKGTAASAPLTATIAPNTASATTASTAAPTNNGTAAGDGSVGADNTAGPTASAGRDPRKRSEDDWVARILEIRASDEHHVYARVFWMYWPDELPAGTHYGKRQVQGRQPYHGASELIASNHMDIINVVSVTSMASVNQLIEDRDDDVQSALYWRQALDVRNMELSSIENVCDCNQPANPDKMLVGCGDESCGKWIHEECLKHYALMRVYERLGRDKPHIADKKQDDDAPPEAAATKEAAVEGVLKSETSNEDVKEPLSPRESGGAVSAQHSIDVKPNDDGADKSANGGDNGETVSSTTTTPTKDVAVAVRGKKRDALKREMTPSDGKKKSSTATPAKNRKLPTLHSFDGKKKPYDKLFEATLLLTPLESSAAPTMIEITDIRTNVPGGAKQWLEPAECPACGSAIR</sequence>
<dbReference type="STRING" id="1262450.S3C4M2"/>
<dbReference type="CDD" id="cd04370">
    <property type="entry name" value="BAH"/>
    <property type="match status" value="1"/>
</dbReference>
<evidence type="ECO:0000313" key="3">
    <source>
        <dbReference type="EMBL" id="EPE06776.1"/>
    </source>
</evidence>
<dbReference type="OMA" id="HYIVEPR"/>
<dbReference type="VEuPathDB" id="FungiDB:F503_03203"/>
<dbReference type="PANTHER" id="PTHR46364">
    <property type="entry name" value="OS08G0421900 PROTEIN"/>
    <property type="match status" value="1"/>
</dbReference>
<dbReference type="AlphaFoldDB" id="S3C4M2"/>
<evidence type="ECO:0000313" key="4">
    <source>
        <dbReference type="Proteomes" id="UP000016923"/>
    </source>
</evidence>
<dbReference type="SUPFAM" id="SSF57903">
    <property type="entry name" value="FYVE/PHD zinc finger"/>
    <property type="match status" value="1"/>
</dbReference>
<organism evidence="3 4">
    <name type="scientific">Ophiostoma piceae (strain UAMH 11346)</name>
    <name type="common">Sap stain fungus</name>
    <dbReference type="NCBI Taxonomy" id="1262450"/>
    <lineage>
        <taxon>Eukaryota</taxon>
        <taxon>Fungi</taxon>
        <taxon>Dikarya</taxon>
        <taxon>Ascomycota</taxon>
        <taxon>Pezizomycotina</taxon>
        <taxon>Sordariomycetes</taxon>
        <taxon>Sordariomycetidae</taxon>
        <taxon>Ophiostomatales</taxon>
        <taxon>Ophiostomataceae</taxon>
        <taxon>Ophiostoma</taxon>
    </lineage>
</organism>
<proteinExistence type="predicted"/>
<gene>
    <name evidence="3" type="ORF">F503_03203</name>
</gene>
<feature type="compositionally biased region" description="Low complexity" evidence="1">
    <location>
        <begin position="154"/>
        <end position="170"/>
    </location>
</feature>
<dbReference type="EMBL" id="KE148152">
    <property type="protein sequence ID" value="EPE06776.1"/>
    <property type="molecule type" value="Genomic_DNA"/>
</dbReference>
<dbReference type="OrthoDB" id="10259622at2759"/>
<feature type="domain" description="BAH" evidence="2">
    <location>
        <begin position="176"/>
        <end position="301"/>
    </location>
</feature>
<feature type="compositionally biased region" description="Basic residues" evidence="1">
    <location>
        <begin position="42"/>
        <end position="51"/>
    </location>
</feature>
<feature type="compositionally biased region" description="Basic and acidic residues" evidence="1">
    <location>
        <begin position="450"/>
        <end position="461"/>
    </location>
</feature>
<feature type="compositionally biased region" description="Low complexity" evidence="1">
    <location>
        <begin position="426"/>
        <end position="442"/>
    </location>
</feature>
<keyword evidence="4" id="KW-1185">Reference proteome</keyword>
<dbReference type="eggNOG" id="ENOG502S1KY">
    <property type="taxonomic scope" value="Eukaryota"/>
</dbReference>
<feature type="compositionally biased region" description="Basic and acidic residues" evidence="1">
    <location>
        <begin position="405"/>
        <end position="415"/>
    </location>
</feature>
<reference evidence="3 4" key="1">
    <citation type="journal article" date="2013" name="BMC Genomics">
        <title>The genome and transcriptome of the pine saprophyte Ophiostoma piceae, and a comparison with the bark beetle-associated pine pathogen Grosmannia clavigera.</title>
        <authorList>
            <person name="Haridas S."/>
            <person name="Wang Y."/>
            <person name="Lim L."/>
            <person name="Massoumi Alamouti S."/>
            <person name="Jackman S."/>
            <person name="Docking R."/>
            <person name="Robertson G."/>
            <person name="Birol I."/>
            <person name="Bohlmann J."/>
            <person name="Breuil C."/>
        </authorList>
    </citation>
    <scope>NUCLEOTIDE SEQUENCE [LARGE SCALE GENOMIC DNA]</scope>
    <source>
        <strain evidence="3 4">UAMH 11346</strain>
    </source>
</reference>
<dbReference type="GO" id="GO:0003682">
    <property type="term" value="F:chromatin binding"/>
    <property type="evidence" value="ECO:0007669"/>
    <property type="project" value="InterPro"/>
</dbReference>
<name>S3C4M2_OPHP1</name>
<dbReference type="InterPro" id="IPR043151">
    <property type="entry name" value="BAH_sf"/>
</dbReference>
<dbReference type="InterPro" id="IPR001025">
    <property type="entry name" value="BAH_dom"/>
</dbReference>
<dbReference type="InterPro" id="IPR011011">
    <property type="entry name" value="Znf_FYVE_PHD"/>
</dbReference>
<feature type="region of interest" description="Disordered" evidence="1">
    <location>
        <begin position="352"/>
        <end position="483"/>
    </location>
</feature>
<feature type="compositionally biased region" description="Basic and acidic residues" evidence="1">
    <location>
        <begin position="14"/>
        <end position="23"/>
    </location>
</feature>
<feature type="region of interest" description="Disordered" evidence="1">
    <location>
        <begin position="154"/>
        <end position="193"/>
    </location>
</feature>
<evidence type="ECO:0000259" key="2">
    <source>
        <dbReference type="PROSITE" id="PS51038"/>
    </source>
</evidence>
<accession>S3C4M2</accession>
<dbReference type="HOGENOM" id="CLU_028410_0_0_1"/>
<dbReference type="Gene3D" id="2.30.30.490">
    <property type="match status" value="1"/>
</dbReference>
<feature type="region of interest" description="Disordered" evidence="1">
    <location>
        <begin position="1"/>
        <end position="65"/>
    </location>
</feature>